<organism evidence="1 2">
    <name type="scientific">Salinispora tropica (strain ATCC BAA-916 / DSM 44818 / JCM 13857 / NBRC 105044 / CNB-440)</name>
    <dbReference type="NCBI Taxonomy" id="369723"/>
    <lineage>
        <taxon>Bacteria</taxon>
        <taxon>Bacillati</taxon>
        <taxon>Actinomycetota</taxon>
        <taxon>Actinomycetes</taxon>
        <taxon>Micromonosporales</taxon>
        <taxon>Micromonosporaceae</taxon>
        <taxon>Salinispora</taxon>
    </lineage>
</organism>
<protein>
    <submittedName>
        <fullName evidence="1">Uncharacterized protein</fullName>
    </submittedName>
</protein>
<dbReference type="Proteomes" id="UP000000235">
    <property type="component" value="Chromosome"/>
</dbReference>
<sequence>MPGWCGDGGLRHPGVVADPEPFLRFAHKRRDGLHCYVVRADKADMPGPLWPGLWEQEYSDDADLNPWRRYVVNNNDGEALAVWRALAWEFTAGLSRFVIPTYYRDEAAQLQGIDRAAVQLVRWEYEVDLEQPEWLTADIGFVPARACVPLLPDPWQREHAGFAGLFPVASFRHLTDLALAVAGDATSEITIFALQDPDRASMLASALNQAHHPELAEILHPGDILVDVAVVHDLGAGPASYLTIKTPEATDEVGHLAAHFSEAFRRYATQASQIRTFDEFHDAIDHLLAPPRRIGTT</sequence>
<proteinExistence type="predicted"/>
<dbReference type="AlphaFoldDB" id="A4X7M4"/>
<name>A4X7M4_SALTO</name>
<evidence type="ECO:0000313" key="2">
    <source>
        <dbReference type="Proteomes" id="UP000000235"/>
    </source>
</evidence>
<dbReference type="EMBL" id="CP000667">
    <property type="protein sequence ID" value="ABP54874.1"/>
    <property type="molecule type" value="Genomic_DNA"/>
</dbReference>
<dbReference type="STRING" id="369723.Strop_2427"/>
<reference evidence="2" key="1">
    <citation type="journal article" date="2007" name="Proc. Natl. Acad. Sci. U.S.A.">
        <title>Genome sequencing reveals complex secondary metabolome in the marine actinomycete Salinispora tropica.</title>
        <authorList>
            <person name="Udwary D.W."/>
            <person name="Zeigler L."/>
            <person name="Asolkar R.N."/>
            <person name="Singan V."/>
            <person name="Lapidus A."/>
            <person name="Fenical W."/>
            <person name="Jensen P.R."/>
            <person name="Moore B.S."/>
        </authorList>
    </citation>
    <scope>NUCLEOTIDE SEQUENCE [LARGE SCALE GENOMIC DNA]</scope>
    <source>
        <strain evidence="2">ATCC BAA-916 / DSM 44818 / CNB-440</strain>
    </source>
</reference>
<keyword evidence="2" id="KW-1185">Reference proteome</keyword>
<dbReference type="PATRIC" id="fig|369723.5.peg.2499"/>
<dbReference type="HOGENOM" id="CLU_945371_0_0_11"/>
<accession>A4X7M4</accession>
<dbReference type="eggNOG" id="ENOG50346ZV">
    <property type="taxonomic scope" value="Bacteria"/>
</dbReference>
<gene>
    <name evidence="1" type="ordered locus">Strop_2427</name>
</gene>
<dbReference type="KEGG" id="stp:Strop_2427"/>
<evidence type="ECO:0000313" key="1">
    <source>
        <dbReference type="EMBL" id="ABP54874.1"/>
    </source>
</evidence>